<dbReference type="RefSeq" id="WP_060655108.1">
    <property type="nucleotide sequence ID" value="NZ_AZXY01000024.1"/>
</dbReference>
<dbReference type="AlphaFoldDB" id="A0A0V9UD71"/>
<dbReference type="PANTHER" id="PTHR43098">
    <property type="entry name" value="L-ORNITHINE N(5)-MONOOXYGENASE-RELATED"/>
    <property type="match status" value="1"/>
</dbReference>
<keyword evidence="6" id="KW-0560">Oxidoreductase</keyword>
<evidence type="ECO:0000256" key="7">
    <source>
        <dbReference type="ARBA" id="ARBA00023033"/>
    </source>
</evidence>
<reference evidence="10" key="1">
    <citation type="submission" date="2015-01" db="EMBL/GenBank/DDBJ databases">
        <title>Draft genome sequence of Rhodococcus pyridinivorans strain KG-16, a hydrocarbon-degrading bacterium.</title>
        <authorList>
            <person name="Aggarwal R.K."/>
            <person name="Dawar C."/>
        </authorList>
    </citation>
    <scope>NUCLEOTIDE SEQUENCE [LARGE SCALE GENOMIC DNA]</scope>
    <source>
        <strain evidence="10">KG-16</strain>
    </source>
</reference>
<dbReference type="PANTHER" id="PTHR43098:SF3">
    <property type="entry name" value="L-ORNITHINE N(5)-MONOOXYGENASE-RELATED"/>
    <property type="match status" value="1"/>
</dbReference>
<comment type="cofactor">
    <cofactor evidence="1">
        <name>FAD</name>
        <dbReference type="ChEBI" id="CHEBI:57692"/>
    </cofactor>
</comment>
<dbReference type="InterPro" id="IPR023753">
    <property type="entry name" value="FAD/NAD-binding_dom"/>
</dbReference>
<evidence type="ECO:0000313" key="9">
    <source>
        <dbReference type="EMBL" id="KSZ56066.1"/>
    </source>
</evidence>
<feature type="domain" description="FAD/NAD(P)-binding" evidence="8">
    <location>
        <begin position="16"/>
        <end position="241"/>
    </location>
</feature>
<organism evidence="9 10">
    <name type="scientific">Rhodococcus pyridinivorans KG-16</name>
    <dbReference type="NCBI Taxonomy" id="1441730"/>
    <lineage>
        <taxon>Bacteria</taxon>
        <taxon>Bacillati</taxon>
        <taxon>Actinomycetota</taxon>
        <taxon>Actinomycetes</taxon>
        <taxon>Mycobacteriales</taxon>
        <taxon>Nocardiaceae</taxon>
        <taxon>Rhodococcus</taxon>
    </lineage>
</organism>
<comment type="similarity">
    <text evidence="2">Belongs to the FAD-binding monooxygenase family.</text>
</comment>
<evidence type="ECO:0000256" key="2">
    <source>
        <dbReference type="ARBA" id="ARBA00010139"/>
    </source>
</evidence>
<evidence type="ECO:0000256" key="4">
    <source>
        <dbReference type="ARBA" id="ARBA00022827"/>
    </source>
</evidence>
<dbReference type="SUPFAM" id="SSF51905">
    <property type="entry name" value="FAD/NAD(P)-binding domain"/>
    <property type="match status" value="1"/>
</dbReference>
<dbReference type="InterPro" id="IPR050775">
    <property type="entry name" value="FAD-binding_Monooxygenases"/>
</dbReference>
<dbReference type="Proteomes" id="UP000053060">
    <property type="component" value="Unassembled WGS sequence"/>
</dbReference>
<dbReference type="InterPro" id="IPR036188">
    <property type="entry name" value="FAD/NAD-bd_sf"/>
</dbReference>
<dbReference type="PRINTS" id="PR00411">
    <property type="entry name" value="PNDRDTASEI"/>
</dbReference>
<protein>
    <submittedName>
        <fullName evidence="9">Cyclopentanone 1,2-monooxygenase</fullName>
    </submittedName>
</protein>
<dbReference type="Gene3D" id="3.50.50.60">
    <property type="entry name" value="FAD/NAD(P)-binding domain"/>
    <property type="match status" value="3"/>
</dbReference>
<keyword evidence="3" id="KW-0285">Flavoprotein</keyword>
<comment type="caution">
    <text evidence="9">The sequence shown here is derived from an EMBL/GenBank/DDBJ whole genome shotgun (WGS) entry which is preliminary data.</text>
</comment>
<dbReference type="EMBL" id="AZXY01000024">
    <property type="protein sequence ID" value="KSZ56066.1"/>
    <property type="molecule type" value="Genomic_DNA"/>
</dbReference>
<evidence type="ECO:0000256" key="6">
    <source>
        <dbReference type="ARBA" id="ARBA00023002"/>
    </source>
</evidence>
<keyword evidence="7 9" id="KW-0503">Monooxygenase</keyword>
<sequence>MVSLLEDTRPVTEELDVLVVGGGFAGVYALERLRALGFTVKLYEAGSEAGGVWHWNQYPGARVDTEATAYQFSDERIWKEWDWSEMFPGQEELQEYFRFVVDKLELGPEISYSTRVVAARFDTSHDQWVVESRNENTGETFLTRARFFLPMLGTGSKKLIPNIAGRDTFKGDIFHTAEWPKGYDMRGKRVAVIGTGASGVQVIQSIAPQVESMTVFQRTPSMTLPMYSAKLDRAANDELRKSYPKFFEFRNQTFGGLAYDLVYKPTAEMTDEEFTEGLEKLYAEGGLQIWLGGYADLFFDVEVSNRIYRFWRDKTRGRIKDPVLAEKLVPTEPPYPFGSKRCPLEYTYYEAFNQDNVELVDVNDNRIDHIYENGIVTADGVEREFDVIVLATGFDSFTGGLCDIDIVGTNGETFGETYANGVHTFLGRATSGFPNILFVYGPQSPSAFCNGPTCAELEGDWVIDCLVSMRERDLTRIEATPEGEKEWQQHFEEVTAATIFPLADSWYMNANVPGKKRELLAYPGGLAQYLKKNQESAENGYAGFVRT</sequence>
<accession>A0A0V9UD71</accession>
<gene>
    <name evidence="9" type="ORF">Z045_25335</name>
</gene>
<evidence type="ECO:0000256" key="1">
    <source>
        <dbReference type="ARBA" id="ARBA00001974"/>
    </source>
</evidence>
<evidence type="ECO:0000313" key="10">
    <source>
        <dbReference type="Proteomes" id="UP000053060"/>
    </source>
</evidence>
<keyword evidence="4" id="KW-0274">FAD</keyword>
<dbReference type="GO" id="GO:0016709">
    <property type="term" value="F:oxidoreductase activity, acting on paired donors, with incorporation or reduction of molecular oxygen, NAD(P)H as one donor, and incorporation of one atom of oxygen"/>
    <property type="evidence" value="ECO:0007669"/>
    <property type="project" value="UniProtKB-ARBA"/>
</dbReference>
<reference evidence="9 10" key="2">
    <citation type="journal article" date="2016" name="Genome Announc.">
        <title>Draft Genome Sequence of a Versatile Hydrocarbon-Degrading Bacterium, Rhodococcus pyridinivorans Strain KG-16, Collected from Oil Fields in India.</title>
        <authorList>
            <person name="Aggarwal R.K."/>
            <person name="Dawar C."/>
            <person name="Phanindranath R."/>
            <person name="Mutnuri L."/>
            <person name="Dayal A.M."/>
        </authorList>
    </citation>
    <scope>NUCLEOTIDE SEQUENCE [LARGE SCALE GENOMIC DNA]</scope>
    <source>
        <strain evidence="9 10">KG-16</strain>
    </source>
</reference>
<evidence type="ECO:0000256" key="3">
    <source>
        <dbReference type="ARBA" id="ARBA00022630"/>
    </source>
</evidence>
<keyword evidence="5" id="KW-0521">NADP</keyword>
<name>A0A0V9UD71_9NOCA</name>
<proteinExistence type="inferred from homology"/>
<evidence type="ECO:0000259" key="8">
    <source>
        <dbReference type="Pfam" id="PF07992"/>
    </source>
</evidence>
<dbReference type="Pfam" id="PF07992">
    <property type="entry name" value="Pyr_redox_2"/>
    <property type="match status" value="1"/>
</dbReference>
<evidence type="ECO:0000256" key="5">
    <source>
        <dbReference type="ARBA" id="ARBA00022857"/>
    </source>
</evidence>
<dbReference type="PATRIC" id="fig|1441730.3.peg.5337"/>